<dbReference type="PROSITE" id="PS50405">
    <property type="entry name" value="GST_CTER"/>
    <property type="match status" value="1"/>
</dbReference>
<reference evidence="3 4" key="1">
    <citation type="submission" date="2016-10" db="EMBL/GenBank/DDBJ databases">
        <authorList>
            <person name="de Groot N.N."/>
        </authorList>
    </citation>
    <scope>NUCLEOTIDE SEQUENCE [LARGE SCALE GENOMIC DNA]</scope>
    <source>
        <strain evidence="3 4">DSM 17890</strain>
    </source>
</reference>
<evidence type="ECO:0000259" key="2">
    <source>
        <dbReference type="PROSITE" id="PS50405"/>
    </source>
</evidence>
<evidence type="ECO:0000313" key="4">
    <source>
        <dbReference type="Proteomes" id="UP000199118"/>
    </source>
</evidence>
<dbReference type="GO" id="GO:0005737">
    <property type="term" value="C:cytoplasm"/>
    <property type="evidence" value="ECO:0007669"/>
    <property type="project" value="TreeGrafter"/>
</dbReference>
<dbReference type="GO" id="GO:0016740">
    <property type="term" value="F:transferase activity"/>
    <property type="evidence" value="ECO:0007669"/>
    <property type="project" value="UniProtKB-KW"/>
</dbReference>
<dbReference type="PANTHER" id="PTHR43968:SF6">
    <property type="entry name" value="GLUTATHIONE S-TRANSFERASE OMEGA"/>
    <property type="match status" value="1"/>
</dbReference>
<keyword evidence="3" id="KW-0413">Isomerase</keyword>
<dbReference type="InterPro" id="IPR036249">
    <property type="entry name" value="Thioredoxin-like_sf"/>
</dbReference>
<sequence>MKLVLYGVAVSAFVAKVRIALDFKGLDFEERTPPGGYGSADYRAIVPAGSVPGLTAEGAPLHESNAILEFLEEIAPAPALLPEGALARARVRALLGFHDQRVEAATRALFPVVKRDWRAEPETVETACAAIEAALMRLDELDAPAQLLSGAAPSFADIAYPCTVQMARMLGAEMARPVSAPPRVEAWVEAASALPAVARSLEIHRAAMETWMAGFRPR</sequence>
<dbReference type="SFLD" id="SFLDS00019">
    <property type="entry name" value="Glutathione_Transferase_(cytos"/>
    <property type="match status" value="1"/>
</dbReference>
<feature type="domain" description="GST N-terminal" evidence="1">
    <location>
        <begin position="1"/>
        <end position="79"/>
    </location>
</feature>
<dbReference type="InterPro" id="IPR010987">
    <property type="entry name" value="Glutathione-S-Trfase_C-like"/>
</dbReference>
<protein>
    <submittedName>
        <fullName evidence="3">Glutathione S-transferase/maleylpyruvate isomerase</fullName>
    </submittedName>
</protein>
<dbReference type="PANTHER" id="PTHR43968">
    <property type="match status" value="1"/>
</dbReference>
<keyword evidence="3" id="KW-0808">Transferase</keyword>
<dbReference type="Gene3D" id="1.20.1050.10">
    <property type="match status" value="1"/>
</dbReference>
<dbReference type="AlphaFoldDB" id="A0A1H2TGK1"/>
<organism evidence="3 4">
    <name type="scientific">Albimonas donghaensis</name>
    <dbReference type="NCBI Taxonomy" id="356660"/>
    <lineage>
        <taxon>Bacteria</taxon>
        <taxon>Pseudomonadati</taxon>
        <taxon>Pseudomonadota</taxon>
        <taxon>Alphaproteobacteria</taxon>
        <taxon>Rhodobacterales</taxon>
        <taxon>Paracoccaceae</taxon>
        <taxon>Albimonas</taxon>
    </lineage>
</organism>
<proteinExistence type="predicted"/>
<name>A0A1H2TGK1_9RHOB</name>
<dbReference type="InterPro" id="IPR050983">
    <property type="entry name" value="GST_Omega/HSP26"/>
</dbReference>
<dbReference type="InterPro" id="IPR040079">
    <property type="entry name" value="Glutathione_S-Trfase"/>
</dbReference>
<evidence type="ECO:0000259" key="1">
    <source>
        <dbReference type="PROSITE" id="PS50404"/>
    </source>
</evidence>
<accession>A0A1H2TGK1</accession>
<dbReference type="EMBL" id="FNMZ01000001">
    <property type="protein sequence ID" value="SDW42968.1"/>
    <property type="molecule type" value="Genomic_DNA"/>
</dbReference>
<dbReference type="Proteomes" id="UP000199118">
    <property type="component" value="Unassembled WGS sequence"/>
</dbReference>
<feature type="domain" description="GST C-terminal" evidence="2">
    <location>
        <begin position="84"/>
        <end position="218"/>
    </location>
</feature>
<dbReference type="SUPFAM" id="SSF52833">
    <property type="entry name" value="Thioredoxin-like"/>
    <property type="match status" value="1"/>
</dbReference>
<dbReference type="STRING" id="356660.SAMN05444336_101987"/>
<dbReference type="InterPro" id="IPR004045">
    <property type="entry name" value="Glutathione_S-Trfase_N"/>
</dbReference>
<dbReference type="RefSeq" id="WP_176954620.1">
    <property type="nucleotide sequence ID" value="NZ_FNMZ01000001.1"/>
</dbReference>
<dbReference type="Pfam" id="PF13410">
    <property type="entry name" value="GST_C_2"/>
    <property type="match status" value="1"/>
</dbReference>
<dbReference type="CDD" id="cd00570">
    <property type="entry name" value="GST_N_family"/>
    <property type="match status" value="1"/>
</dbReference>
<keyword evidence="4" id="KW-1185">Reference proteome</keyword>
<dbReference type="Pfam" id="PF13417">
    <property type="entry name" value="GST_N_3"/>
    <property type="match status" value="1"/>
</dbReference>
<dbReference type="Gene3D" id="3.40.30.10">
    <property type="entry name" value="Glutaredoxin"/>
    <property type="match status" value="1"/>
</dbReference>
<keyword evidence="3" id="KW-0670">Pyruvate</keyword>
<dbReference type="PROSITE" id="PS50404">
    <property type="entry name" value="GST_NTER"/>
    <property type="match status" value="1"/>
</dbReference>
<dbReference type="SUPFAM" id="SSF47616">
    <property type="entry name" value="GST C-terminal domain-like"/>
    <property type="match status" value="1"/>
</dbReference>
<evidence type="ECO:0000313" key="3">
    <source>
        <dbReference type="EMBL" id="SDW42968.1"/>
    </source>
</evidence>
<dbReference type="GO" id="GO:0016853">
    <property type="term" value="F:isomerase activity"/>
    <property type="evidence" value="ECO:0007669"/>
    <property type="project" value="UniProtKB-KW"/>
</dbReference>
<gene>
    <name evidence="3" type="ORF">SAMN05444336_101987</name>
</gene>
<dbReference type="InterPro" id="IPR036282">
    <property type="entry name" value="Glutathione-S-Trfase_C_sf"/>
</dbReference>